<dbReference type="PANTHER" id="PTHR32332">
    <property type="entry name" value="2-NITROPROPANE DIOXYGENASE"/>
    <property type="match status" value="1"/>
</dbReference>
<evidence type="ECO:0000256" key="6">
    <source>
        <dbReference type="ARBA" id="ARBA00023002"/>
    </source>
</evidence>
<sequence>MRLTVRQTFRALAILSLMVGSITLIVTSGFWTLASKYSDPIRADVPLSSLVTCNTPRAANEPRIAILSLYLKEEKLYELTWPNRVSYADRHGYLTIDATSYQEIQTHKEFTAIDPQYLKLLAITRALQDGDCKEIDWIMWMDADAFFLNHSQRLETHIDEHYDLVLNAMGKPPDDVYAVNNGIMFIKNSPFSLQFFTAMWEYVDMYTNSKQCTKDQLGHDVNGSHPMGRYRDQALCDLGNIIWHDQGLLMITLRAIPASLKEWEDVDSKGTVFCHAKFTPTRDFNSCLDWYQPGDLVLHFAGIVFSKGWQPEQRYSAIEAFFGSTNFETGEVDWENAVNLKPTFMTYCHNQFTPVAKVAGPTPGLVAKYTRERQWVGYAEMASAVSNAGGLGVLTALTQPTPEHLRQEIKRCRSMLKDPKTPFGVNLTILPAITPPPYAKYVDVIIEEGIKVVETAGNNPAEFIKRFKAANIKILHKCTAIRHCLSAQRNGVDWLSVDGFECAGHPGEDDITNLILLPKAAKVLKIPFIASGGFGDGRGLAAALAMGAEGVNMGTRFMATKEAPIHENVKKAMVAATERDTNLMFRTMHNTARVFKNKVSNEVVAIERKGNAKFADVQHLVAGVRGKQVYENGDVDYGVWSAGQVLGLIDDIPSCEALLTRMVAEAEDIIKGRLARMTARL</sequence>
<comment type="similarity">
    <text evidence="1">Belongs to the glycosyltransferase 34 family.</text>
</comment>
<dbReference type="SUPFAM" id="SSF51412">
    <property type="entry name" value="Inosine monophosphate dehydrogenase (IMPDH)"/>
    <property type="match status" value="1"/>
</dbReference>
<protein>
    <submittedName>
        <fullName evidence="8">Nitronate monooxygenase</fullName>
    </submittedName>
</protein>
<dbReference type="GO" id="GO:0016020">
    <property type="term" value="C:membrane"/>
    <property type="evidence" value="ECO:0007669"/>
    <property type="project" value="InterPro"/>
</dbReference>
<proteinExistence type="inferred from homology"/>
<dbReference type="Gene3D" id="3.20.20.70">
    <property type="entry name" value="Aldolase class I"/>
    <property type="match status" value="1"/>
</dbReference>
<dbReference type="InterPro" id="IPR008630">
    <property type="entry name" value="Glyco_trans_34"/>
</dbReference>
<dbReference type="Pfam" id="PF05637">
    <property type="entry name" value="Glyco_transf_34"/>
    <property type="match status" value="1"/>
</dbReference>
<dbReference type="InterPro" id="IPR029044">
    <property type="entry name" value="Nucleotide-diphossugar_trans"/>
</dbReference>
<comment type="caution">
    <text evidence="8">The sequence shown here is derived from an EMBL/GenBank/DDBJ whole genome shotgun (WGS) entry which is preliminary data.</text>
</comment>
<keyword evidence="7" id="KW-1133">Transmembrane helix</keyword>
<evidence type="ECO:0000256" key="7">
    <source>
        <dbReference type="SAM" id="Phobius"/>
    </source>
</evidence>
<evidence type="ECO:0000256" key="5">
    <source>
        <dbReference type="ARBA" id="ARBA00022679"/>
    </source>
</evidence>
<keyword evidence="5" id="KW-0808">Transferase</keyword>
<evidence type="ECO:0000313" key="9">
    <source>
        <dbReference type="Proteomes" id="UP000319731"/>
    </source>
</evidence>
<dbReference type="PANTHER" id="PTHR32332:SF20">
    <property type="entry name" value="2-NITROPROPANE DIOXYGENASE-LIKE PROTEIN"/>
    <property type="match status" value="1"/>
</dbReference>
<dbReference type="InterPro" id="IPR004136">
    <property type="entry name" value="NMO"/>
</dbReference>
<name>A0A507C5C6_9FUNG</name>
<dbReference type="GO" id="GO:0016757">
    <property type="term" value="F:glycosyltransferase activity"/>
    <property type="evidence" value="ECO:0007669"/>
    <property type="project" value="UniProtKB-KW"/>
</dbReference>
<keyword evidence="9" id="KW-1185">Reference proteome</keyword>
<feature type="transmembrane region" description="Helical" evidence="7">
    <location>
        <begin position="12"/>
        <end position="34"/>
    </location>
</feature>
<keyword evidence="2" id="KW-0285">Flavoprotein</keyword>
<keyword evidence="3" id="KW-0288">FMN</keyword>
<keyword evidence="6" id="KW-0560">Oxidoreductase</keyword>
<organism evidence="8 9">
    <name type="scientific">Synchytrium microbalum</name>
    <dbReference type="NCBI Taxonomy" id="1806994"/>
    <lineage>
        <taxon>Eukaryota</taxon>
        <taxon>Fungi</taxon>
        <taxon>Fungi incertae sedis</taxon>
        <taxon>Chytridiomycota</taxon>
        <taxon>Chytridiomycota incertae sedis</taxon>
        <taxon>Chytridiomycetes</taxon>
        <taxon>Synchytriales</taxon>
        <taxon>Synchytriaceae</taxon>
        <taxon>Synchytrium</taxon>
    </lineage>
</organism>
<keyword evidence="7" id="KW-0812">Transmembrane</keyword>
<evidence type="ECO:0000256" key="3">
    <source>
        <dbReference type="ARBA" id="ARBA00022643"/>
    </source>
</evidence>
<keyword evidence="7" id="KW-0472">Membrane</keyword>
<evidence type="ECO:0000256" key="2">
    <source>
        <dbReference type="ARBA" id="ARBA00022630"/>
    </source>
</evidence>
<evidence type="ECO:0000256" key="1">
    <source>
        <dbReference type="ARBA" id="ARBA00005664"/>
    </source>
</evidence>
<dbReference type="CDD" id="cd04730">
    <property type="entry name" value="NPD_like"/>
    <property type="match status" value="1"/>
</dbReference>
<accession>A0A507C5C6</accession>
<evidence type="ECO:0000313" key="8">
    <source>
        <dbReference type="EMBL" id="TPX33186.1"/>
    </source>
</evidence>
<dbReference type="GeneID" id="42005024"/>
<keyword evidence="4" id="KW-0328">Glycosyltransferase</keyword>
<dbReference type="Proteomes" id="UP000319731">
    <property type="component" value="Unassembled WGS sequence"/>
</dbReference>
<dbReference type="OrthoDB" id="412383at2759"/>
<dbReference type="Pfam" id="PF03060">
    <property type="entry name" value="NMO"/>
    <property type="match status" value="1"/>
</dbReference>
<dbReference type="STRING" id="1806994.A0A507C5C6"/>
<dbReference type="RefSeq" id="XP_031024228.1">
    <property type="nucleotide sequence ID" value="XM_031169727.1"/>
</dbReference>
<evidence type="ECO:0000256" key="4">
    <source>
        <dbReference type="ARBA" id="ARBA00022676"/>
    </source>
</evidence>
<dbReference type="Gene3D" id="3.90.550.10">
    <property type="entry name" value="Spore Coat Polysaccharide Biosynthesis Protein SpsA, Chain A"/>
    <property type="match status" value="1"/>
</dbReference>
<dbReference type="EMBL" id="QEAO01000022">
    <property type="protein sequence ID" value="TPX33186.1"/>
    <property type="molecule type" value="Genomic_DNA"/>
</dbReference>
<dbReference type="AlphaFoldDB" id="A0A507C5C6"/>
<dbReference type="InterPro" id="IPR013785">
    <property type="entry name" value="Aldolase_TIM"/>
</dbReference>
<gene>
    <name evidence="8" type="ORF">SmJEL517_g03799</name>
</gene>
<reference evidence="8 9" key="1">
    <citation type="journal article" date="2019" name="Sci. Rep.">
        <title>Comparative genomics of chytrid fungi reveal insights into the obligate biotrophic and pathogenic lifestyle of Synchytrium endobioticum.</title>
        <authorList>
            <person name="van de Vossenberg B.T.L.H."/>
            <person name="Warris S."/>
            <person name="Nguyen H.D.T."/>
            <person name="van Gent-Pelzer M.P.E."/>
            <person name="Joly D.L."/>
            <person name="van de Geest H.C."/>
            <person name="Bonants P.J.M."/>
            <person name="Smith D.S."/>
            <person name="Levesque C.A."/>
            <person name="van der Lee T.A.J."/>
        </authorList>
    </citation>
    <scope>NUCLEOTIDE SEQUENCE [LARGE SCALE GENOMIC DNA]</scope>
    <source>
        <strain evidence="8 9">JEL517</strain>
    </source>
</reference>
<keyword evidence="8" id="KW-0503">Monooxygenase</keyword>
<dbReference type="GO" id="GO:0018580">
    <property type="term" value="F:nitronate monooxygenase activity"/>
    <property type="evidence" value="ECO:0007669"/>
    <property type="project" value="InterPro"/>
</dbReference>